<dbReference type="Pfam" id="PF02677">
    <property type="entry name" value="QueH"/>
    <property type="match status" value="1"/>
</dbReference>
<dbReference type="PANTHER" id="PTHR36701:SF1">
    <property type="entry name" value="EPOXYQUEUOSINE REDUCTASE QUEH"/>
    <property type="match status" value="1"/>
</dbReference>
<dbReference type="UniPathway" id="UPA00392"/>
<reference evidence="18" key="1">
    <citation type="journal article" date="2020" name="mSystems">
        <title>Genome- and Community-Level Interaction Insights into Carbon Utilization and Element Cycling Functions of Hydrothermarchaeota in Hydrothermal Sediment.</title>
        <authorList>
            <person name="Zhou Z."/>
            <person name="Liu Y."/>
            <person name="Xu W."/>
            <person name="Pan J."/>
            <person name="Luo Z.H."/>
            <person name="Li M."/>
        </authorList>
    </citation>
    <scope>NUCLEOTIDE SEQUENCE [LARGE SCALE GENOMIC DNA]</scope>
    <source>
        <strain evidence="18">HyVt-92</strain>
    </source>
</reference>
<evidence type="ECO:0000313" key="18">
    <source>
        <dbReference type="EMBL" id="HHF99104.1"/>
    </source>
</evidence>
<evidence type="ECO:0000256" key="10">
    <source>
        <dbReference type="ARBA" id="ARBA00023002"/>
    </source>
</evidence>
<comment type="pathway">
    <text evidence="2 17">tRNA modification; tRNA-queuosine biosynthesis.</text>
</comment>
<keyword evidence="10 17" id="KW-0560">Oxidoreductase</keyword>
<evidence type="ECO:0000256" key="7">
    <source>
        <dbReference type="ARBA" id="ARBA00022694"/>
    </source>
</evidence>
<dbReference type="InterPro" id="IPR003828">
    <property type="entry name" value="QueH"/>
</dbReference>
<dbReference type="GO" id="GO:0052693">
    <property type="term" value="F:epoxyqueuosine reductase activity"/>
    <property type="evidence" value="ECO:0007669"/>
    <property type="project" value="UniProtKB-UniRule"/>
</dbReference>
<evidence type="ECO:0000256" key="11">
    <source>
        <dbReference type="ARBA" id="ARBA00023004"/>
    </source>
</evidence>
<evidence type="ECO:0000256" key="8">
    <source>
        <dbReference type="ARBA" id="ARBA00022723"/>
    </source>
</evidence>
<keyword evidence="12 17" id="KW-0411">Iron-sulfur</keyword>
<feature type="binding site" evidence="17">
    <location>
        <position position="8"/>
    </location>
    <ligand>
        <name>[4Fe-4S] cluster</name>
        <dbReference type="ChEBI" id="CHEBI:49883"/>
    </ligand>
</feature>
<comment type="similarity">
    <text evidence="3 17">Belongs to the QueH family.</text>
</comment>
<protein>
    <recommendedName>
        <fullName evidence="5 17">Epoxyqueuosine reductase QueH</fullName>
        <ecNumber evidence="4 17">1.17.99.6</ecNumber>
    </recommendedName>
    <alternativeName>
        <fullName evidence="15 17">Queuosine biosynthesis protein QueH</fullName>
    </alternativeName>
</protein>
<dbReference type="HAMAP" id="MF_02089">
    <property type="entry name" value="QueH"/>
    <property type="match status" value="1"/>
</dbReference>
<dbReference type="EMBL" id="DRTT01000175">
    <property type="protein sequence ID" value="HHF99104.1"/>
    <property type="molecule type" value="Genomic_DNA"/>
</dbReference>
<feature type="binding site" evidence="17">
    <location>
        <position position="9"/>
    </location>
    <ligand>
        <name>[4Fe-4S] cluster</name>
        <dbReference type="ChEBI" id="CHEBI:49883"/>
    </ligand>
</feature>
<evidence type="ECO:0000256" key="6">
    <source>
        <dbReference type="ARBA" id="ARBA00022485"/>
    </source>
</evidence>
<comment type="caution">
    <text evidence="18">The sequence shown here is derived from an EMBL/GenBank/DDBJ whole genome shotgun (WGS) entry which is preliminary data.</text>
</comment>
<dbReference type="GO" id="GO:0046872">
    <property type="term" value="F:metal ion binding"/>
    <property type="evidence" value="ECO:0007669"/>
    <property type="project" value="UniProtKB-KW"/>
</dbReference>
<evidence type="ECO:0000256" key="15">
    <source>
        <dbReference type="ARBA" id="ARBA00031446"/>
    </source>
</evidence>
<evidence type="ECO:0000256" key="17">
    <source>
        <dbReference type="HAMAP-Rule" id="MF_02089"/>
    </source>
</evidence>
<feature type="disulfide bond" description="Redox-active" evidence="17">
    <location>
        <begin position="163"/>
        <end position="165"/>
    </location>
</feature>
<keyword evidence="13 17" id="KW-1015">Disulfide bond</keyword>
<proteinExistence type="inferred from homology"/>
<comment type="catalytic activity">
    <reaction evidence="16 17">
        <text>epoxyqueuosine(34) in tRNA + AH2 = queuosine(34) in tRNA + A + H2O</text>
        <dbReference type="Rhea" id="RHEA:32159"/>
        <dbReference type="Rhea" id="RHEA-COMP:18571"/>
        <dbReference type="Rhea" id="RHEA-COMP:18582"/>
        <dbReference type="ChEBI" id="CHEBI:13193"/>
        <dbReference type="ChEBI" id="CHEBI:15377"/>
        <dbReference type="ChEBI" id="CHEBI:17499"/>
        <dbReference type="ChEBI" id="CHEBI:194431"/>
        <dbReference type="ChEBI" id="CHEBI:194443"/>
        <dbReference type="EC" id="1.17.99.6"/>
    </reaction>
</comment>
<feature type="binding site" evidence="17">
    <location>
        <position position="83"/>
    </location>
    <ligand>
        <name>[4Fe-4S] cluster</name>
        <dbReference type="ChEBI" id="CHEBI:49883"/>
    </ligand>
</feature>
<dbReference type="AlphaFoldDB" id="A0A7V5M0T9"/>
<keyword evidence="14 17" id="KW-0676">Redox-active center</keyword>
<feature type="binding site" evidence="17">
    <location>
        <position position="86"/>
    </location>
    <ligand>
        <name>[4Fe-4S] cluster</name>
        <dbReference type="ChEBI" id="CHEBI:49883"/>
    </ligand>
</feature>
<evidence type="ECO:0000256" key="9">
    <source>
        <dbReference type="ARBA" id="ARBA00022785"/>
    </source>
</evidence>
<evidence type="ECO:0000256" key="4">
    <source>
        <dbReference type="ARBA" id="ARBA00012622"/>
    </source>
</evidence>
<evidence type="ECO:0000256" key="16">
    <source>
        <dbReference type="ARBA" id="ARBA00047415"/>
    </source>
</evidence>
<keyword evidence="11 17" id="KW-0408">Iron</keyword>
<dbReference type="EC" id="1.17.99.6" evidence="4 17"/>
<name>A0A7V5M0T9_UNCAE</name>
<evidence type="ECO:0000256" key="1">
    <source>
        <dbReference type="ARBA" id="ARBA00002268"/>
    </source>
</evidence>
<evidence type="ECO:0000256" key="13">
    <source>
        <dbReference type="ARBA" id="ARBA00023157"/>
    </source>
</evidence>
<dbReference type="PANTHER" id="PTHR36701">
    <property type="entry name" value="EPOXYQUEUOSINE REDUCTASE QUEH"/>
    <property type="match status" value="1"/>
</dbReference>
<evidence type="ECO:0000256" key="2">
    <source>
        <dbReference type="ARBA" id="ARBA00004691"/>
    </source>
</evidence>
<comment type="function">
    <text evidence="1 17">Catalyzes the conversion of epoxyqueuosine (oQ) to queuosine (Q), which is a hypermodified base found in the wobble positions of tRNA(Asp), tRNA(Asn), tRNA(His) and tRNA(Tyr).</text>
</comment>
<evidence type="ECO:0000256" key="12">
    <source>
        <dbReference type="ARBA" id="ARBA00023014"/>
    </source>
</evidence>
<dbReference type="GO" id="GO:0008616">
    <property type="term" value="P:tRNA queuosine(34) biosynthetic process"/>
    <property type="evidence" value="ECO:0007669"/>
    <property type="project" value="UniProtKB-UniRule"/>
</dbReference>
<evidence type="ECO:0000256" key="5">
    <source>
        <dbReference type="ARBA" id="ARBA00016895"/>
    </source>
</evidence>
<dbReference type="Proteomes" id="UP000886070">
    <property type="component" value="Unassembled WGS sequence"/>
</dbReference>
<keyword evidence="6 17" id="KW-0004">4Fe-4S</keyword>
<organism evidence="18">
    <name type="scientific">Aerophobetes bacterium</name>
    <dbReference type="NCBI Taxonomy" id="2030807"/>
    <lineage>
        <taxon>Bacteria</taxon>
        <taxon>Candidatus Aerophobota</taxon>
    </lineage>
</organism>
<keyword evidence="9 17" id="KW-0671">Queuosine biosynthesis</keyword>
<evidence type="ECO:0000256" key="3">
    <source>
        <dbReference type="ARBA" id="ARBA00008207"/>
    </source>
</evidence>
<keyword evidence="7 17" id="KW-0819">tRNA processing</keyword>
<gene>
    <name evidence="17" type="primary">queH</name>
    <name evidence="18" type="ORF">ENL39_06455</name>
</gene>
<sequence>MRILVHICCAPCALFCFSRLKEEFDEIMGLWYNPNIHPYVEYQKRLESVKKWAEKIGARVIYEDRYEMREFLREVVYRESQRCRICYYLRLRKAAIFAKKGKFDYFTSTLVVSPHQNQELIKNIAVAIGQEYGIKPYLRSFKEGWKESRELSKKMGLYHQTYCGCIYSEEERYKK</sequence>
<evidence type="ECO:0000256" key="14">
    <source>
        <dbReference type="ARBA" id="ARBA00023284"/>
    </source>
</evidence>
<keyword evidence="8 17" id="KW-0479">Metal-binding</keyword>
<accession>A0A7V5M0T9</accession>
<dbReference type="GO" id="GO:0051539">
    <property type="term" value="F:4 iron, 4 sulfur cluster binding"/>
    <property type="evidence" value="ECO:0007669"/>
    <property type="project" value="UniProtKB-UniRule"/>
</dbReference>